<dbReference type="Pfam" id="PF00482">
    <property type="entry name" value="T2SSF"/>
    <property type="match status" value="1"/>
</dbReference>
<feature type="transmembrane region" description="Helical" evidence="6">
    <location>
        <begin position="277"/>
        <end position="297"/>
    </location>
</feature>
<evidence type="ECO:0000256" key="4">
    <source>
        <dbReference type="ARBA" id="ARBA00022989"/>
    </source>
</evidence>
<accession>A0ABU2LV37</accession>
<keyword evidence="9" id="KW-1185">Reference proteome</keyword>
<evidence type="ECO:0000256" key="6">
    <source>
        <dbReference type="SAM" id="Phobius"/>
    </source>
</evidence>
<dbReference type="PANTHER" id="PTHR35007">
    <property type="entry name" value="INTEGRAL MEMBRANE PROTEIN-RELATED"/>
    <property type="match status" value="1"/>
</dbReference>
<evidence type="ECO:0000256" key="2">
    <source>
        <dbReference type="ARBA" id="ARBA00022475"/>
    </source>
</evidence>
<keyword evidence="4 6" id="KW-1133">Transmembrane helix</keyword>
<evidence type="ECO:0000313" key="9">
    <source>
        <dbReference type="Proteomes" id="UP001183420"/>
    </source>
</evidence>
<organism evidence="8 9">
    <name type="scientific">Streptomyces millisiae</name>
    <dbReference type="NCBI Taxonomy" id="3075542"/>
    <lineage>
        <taxon>Bacteria</taxon>
        <taxon>Bacillati</taxon>
        <taxon>Actinomycetota</taxon>
        <taxon>Actinomycetes</taxon>
        <taxon>Kitasatosporales</taxon>
        <taxon>Streptomycetaceae</taxon>
        <taxon>Streptomyces</taxon>
    </lineage>
</organism>
<evidence type="ECO:0000259" key="7">
    <source>
        <dbReference type="Pfam" id="PF00482"/>
    </source>
</evidence>
<proteinExistence type="predicted"/>
<evidence type="ECO:0000256" key="1">
    <source>
        <dbReference type="ARBA" id="ARBA00004651"/>
    </source>
</evidence>
<comment type="caution">
    <text evidence="8">The sequence shown here is derived from an EMBL/GenBank/DDBJ whole genome shotgun (WGS) entry which is preliminary data.</text>
</comment>
<dbReference type="PANTHER" id="PTHR35007:SF1">
    <property type="entry name" value="PILUS ASSEMBLY PROTEIN"/>
    <property type="match status" value="1"/>
</dbReference>
<keyword evidence="3 6" id="KW-0812">Transmembrane</keyword>
<evidence type="ECO:0000256" key="3">
    <source>
        <dbReference type="ARBA" id="ARBA00022692"/>
    </source>
</evidence>
<evidence type="ECO:0000313" key="8">
    <source>
        <dbReference type="EMBL" id="MDT0321454.1"/>
    </source>
</evidence>
<dbReference type="Proteomes" id="UP001183420">
    <property type="component" value="Unassembled WGS sequence"/>
</dbReference>
<keyword evidence="2" id="KW-1003">Cell membrane</keyword>
<dbReference type="EMBL" id="JAVREM010000040">
    <property type="protein sequence ID" value="MDT0321454.1"/>
    <property type="molecule type" value="Genomic_DNA"/>
</dbReference>
<keyword evidence="5 6" id="KW-0472">Membrane</keyword>
<evidence type="ECO:0000256" key="5">
    <source>
        <dbReference type="ARBA" id="ARBA00023136"/>
    </source>
</evidence>
<reference evidence="9" key="1">
    <citation type="submission" date="2023-07" db="EMBL/GenBank/DDBJ databases">
        <title>30 novel species of actinomycetes from the DSMZ collection.</title>
        <authorList>
            <person name="Nouioui I."/>
        </authorList>
    </citation>
    <scope>NUCLEOTIDE SEQUENCE [LARGE SCALE GENOMIC DNA]</scope>
    <source>
        <strain evidence="9">DSM 44918</strain>
    </source>
</reference>
<feature type="domain" description="Type II secretion system protein GspF" evidence="7">
    <location>
        <begin position="168"/>
        <end position="294"/>
    </location>
</feature>
<sequence>MVNLLVALAAGIGLGLWALLAWLIPPRPPLATLVATVRAASTPPAPAPADEVASDRRAGWAQHLGRPFAPILRAAGLPTAGMLRDLTITGQSASTVLAEKAAMAVSGLLLPLTVQALLASAGATGGWVIPTGVALGLSTAGFLLPDISLRNEAARRRAAFRHALGAYLDLVHILLAGGSGVTGALHDAAQAGDGWAFQHIKRTLETAELTRISPWDALAQLGRELHITELTELAAALSLAGTEGARIRASLAAKAAALRARTSAEAEAAATAATERMALPSSLMALGFVLFIIYAAMNHVTGAL</sequence>
<gene>
    <name evidence="8" type="ORF">RNC47_24295</name>
</gene>
<dbReference type="RefSeq" id="WP_311601671.1">
    <property type="nucleotide sequence ID" value="NZ_JAVREM010000040.1"/>
</dbReference>
<comment type="subcellular location">
    <subcellularLocation>
        <location evidence="1">Cell membrane</location>
        <topology evidence="1">Multi-pass membrane protein</topology>
    </subcellularLocation>
</comment>
<name>A0ABU2LV37_9ACTN</name>
<protein>
    <submittedName>
        <fullName evidence="8">Type II secretion system F family protein</fullName>
    </submittedName>
</protein>
<dbReference type="InterPro" id="IPR018076">
    <property type="entry name" value="T2SS_GspF_dom"/>
</dbReference>